<dbReference type="InterPro" id="IPR011102">
    <property type="entry name" value="Sig_transdc_His_kinase_HWE"/>
</dbReference>
<dbReference type="Gene3D" id="3.30.450.20">
    <property type="entry name" value="PAS domain"/>
    <property type="match status" value="2"/>
</dbReference>
<evidence type="ECO:0000256" key="4">
    <source>
        <dbReference type="ARBA" id="ARBA00022679"/>
    </source>
</evidence>
<protein>
    <recommendedName>
        <fullName evidence="2">histidine kinase</fullName>
        <ecNumber evidence="2">2.7.13.3</ecNumber>
    </recommendedName>
</protein>
<dbReference type="EMBL" id="LR743504">
    <property type="protein sequence ID" value="CAA2105811.1"/>
    <property type="molecule type" value="Genomic_DNA"/>
</dbReference>
<evidence type="ECO:0000256" key="7">
    <source>
        <dbReference type="ARBA" id="ARBA00022840"/>
    </source>
</evidence>
<name>A0A679JDG6_9HYPH</name>
<evidence type="ECO:0000256" key="3">
    <source>
        <dbReference type="ARBA" id="ARBA00022553"/>
    </source>
</evidence>
<comment type="catalytic activity">
    <reaction evidence="1">
        <text>ATP + protein L-histidine = ADP + protein N-phospho-L-histidine.</text>
        <dbReference type="EC" id="2.7.13.3"/>
    </reaction>
</comment>
<dbReference type="SUPFAM" id="SSF55785">
    <property type="entry name" value="PYP-like sensor domain (PAS domain)"/>
    <property type="match status" value="1"/>
</dbReference>
<keyword evidence="5" id="KW-0547">Nucleotide-binding</keyword>
<evidence type="ECO:0000259" key="8">
    <source>
        <dbReference type="SMART" id="SM00911"/>
    </source>
</evidence>
<feature type="domain" description="Signal transduction histidine kinase HWE region" evidence="8">
    <location>
        <begin position="140"/>
        <end position="227"/>
    </location>
</feature>
<dbReference type="InterPro" id="IPR035965">
    <property type="entry name" value="PAS-like_dom_sf"/>
</dbReference>
<dbReference type="SMART" id="SM00911">
    <property type="entry name" value="HWE_HK"/>
    <property type="match status" value="1"/>
</dbReference>
<dbReference type="Gene3D" id="3.30.565.10">
    <property type="entry name" value="Histidine kinase-like ATPase, C-terminal domain"/>
    <property type="match status" value="1"/>
</dbReference>
<dbReference type="InterPro" id="IPR036890">
    <property type="entry name" value="HATPase_C_sf"/>
</dbReference>
<evidence type="ECO:0000256" key="5">
    <source>
        <dbReference type="ARBA" id="ARBA00022741"/>
    </source>
</evidence>
<dbReference type="PANTHER" id="PTHR41523:SF8">
    <property type="entry name" value="ETHYLENE RESPONSE SENSOR PROTEIN"/>
    <property type="match status" value="1"/>
</dbReference>
<evidence type="ECO:0000313" key="9">
    <source>
        <dbReference type="EMBL" id="CAA2105811.1"/>
    </source>
</evidence>
<sequence length="333" mass="35926">MRADPPTSAEWTARHLRLAIDAAGVALWSWNVDNDTFTMDRRGHELWDLPMAGTVTFEDLSSRIHPADKDRVRAAFSATRAILGPYETDFRITHGTDIRWVSARGQGDDEGIDGAVMYGIFLDATGRKQAEEGQELLAGEMSHRVKNLLTIATSLTAITSRSTTTTADMARELTQRLTALGRAHDLVRPLPGMQGKAALLGDLLSILLAPYDDMGAFSGRIRVSVPRMGVGEAAATTLALVVHELATNSLKHGALSVPTGTLDVSCPVQDDPVVIAWTERGGPPVTAPTGPGGYGSKLLDRAMTQQLDGRMERIWDEAGIIVNLTINKSHLVL</sequence>
<evidence type="ECO:0000256" key="6">
    <source>
        <dbReference type="ARBA" id="ARBA00022777"/>
    </source>
</evidence>
<dbReference type="Pfam" id="PF07536">
    <property type="entry name" value="HWE_HK"/>
    <property type="match status" value="1"/>
</dbReference>
<dbReference type="GO" id="GO:0005524">
    <property type="term" value="F:ATP binding"/>
    <property type="evidence" value="ECO:0007669"/>
    <property type="project" value="UniProtKB-KW"/>
</dbReference>
<keyword evidence="4 9" id="KW-0808">Transferase</keyword>
<keyword evidence="6 9" id="KW-0418">Kinase</keyword>
<gene>
    <name evidence="9" type="ORF">MBUL_03376</name>
</gene>
<keyword evidence="7" id="KW-0067">ATP-binding</keyword>
<keyword evidence="3" id="KW-0597">Phosphoprotein</keyword>
<evidence type="ECO:0000256" key="2">
    <source>
        <dbReference type="ARBA" id="ARBA00012438"/>
    </source>
</evidence>
<organism evidence="9">
    <name type="scientific">Methylobacterium bullatum</name>
    <dbReference type="NCBI Taxonomy" id="570505"/>
    <lineage>
        <taxon>Bacteria</taxon>
        <taxon>Pseudomonadati</taxon>
        <taxon>Pseudomonadota</taxon>
        <taxon>Alphaproteobacteria</taxon>
        <taxon>Hyphomicrobiales</taxon>
        <taxon>Methylobacteriaceae</taxon>
        <taxon>Methylobacterium</taxon>
    </lineage>
</organism>
<proteinExistence type="predicted"/>
<dbReference type="PANTHER" id="PTHR41523">
    <property type="entry name" value="TWO-COMPONENT SYSTEM SENSOR PROTEIN"/>
    <property type="match status" value="1"/>
</dbReference>
<evidence type="ECO:0000256" key="1">
    <source>
        <dbReference type="ARBA" id="ARBA00000085"/>
    </source>
</evidence>
<accession>A0A679JDG6</accession>
<dbReference type="GO" id="GO:0004673">
    <property type="term" value="F:protein histidine kinase activity"/>
    <property type="evidence" value="ECO:0007669"/>
    <property type="project" value="UniProtKB-EC"/>
</dbReference>
<dbReference type="AlphaFoldDB" id="A0A679JDG6"/>
<reference evidence="9" key="1">
    <citation type="submission" date="2019-12" db="EMBL/GenBank/DDBJ databases">
        <authorList>
            <person name="Cremers G."/>
        </authorList>
    </citation>
    <scope>NUCLEOTIDE SEQUENCE</scope>
    <source>
        <strain evidence="9">Mbul1</strain>
    </source>
</reference>
<dbReference type="EC" id="2.7.13.3" evidence="2"/>